<comment type="caution">
    <text evidence="2">The sequence shown here is derived from an EMBL/GenBank/DDBJ whole genome shotgun (WGS) entry which is preliminary data.</text>
</comment>
<dbReference type="OrthoDB" id="2160189at2759"/>
<organism evidence="2 3">
    <name type="scientific">Modicella reniformis</name>
    <dbReference type="NCBI Taxonomy" id="1440133"/>
    <lineage>
        <taxon>Eukaryota</taxon>
        <taxon>Fungi</taxon>
        <taxon>Fungi incertae sedis</taxon>
        <taxon>Mucoromycota</taxon>
        <taxon>Mortierellomycotina</taxon>
        <taxon>Mortierellomycetes</taxon>
        <taxon>Mortierellales</taxon>
        <taxon>Mortierellaceae</taxon>
        <taxon>Modicella</taxon>
    </lineage>
</organism>
<proteinExistence type="predicted"/>
<protein>
    <recommendedName>
        <fullName evidence="1">CYTH domain-containing protein</fullName>
    </recommendedName>
</protein>
<feature type="domain" description="CYTH" evidence="1">
    <location>
        <begin position="1"/>
        <end position="176"/>
    </location>
</feature>
<gene>
    <name evidence="2" type="ORF">BGZ65_009302</name>
</gene>
<dbReference type="PROSITE" id="PS51707">
    <property type="entry name" value="CYTH"/>
    <property type="match status" value="1"/>
</dbReference>
<dbReference type="Proteomes" id="UP000749646">
    <property type="component" value="Unassembled WGS sequence"/>
</dbReference>
<keyword evidence="3" id="KW-1185">Reference proteome</keyword>
<dbReference type="Pfam" id="PF01928">
    <property type="entry name" value="CYTH"/>
    <property type="match status" value="1"/>
</dbReference>
<dbReference type="GO" id="GO:0016462">
    <property type="term" value="F:pyrophosphatase activity"/>
    <property type="evidence" value="ECO:0007669"/>
    <property type="project" value="UniProtKB-ARBA"/>
</dbReference>
<evidence type="ECO:0000313" key="3">
    <source>
        <dbReference type="Proteomes" id="UP000749646"/>
    </source>
</evidence>
<dbReference type="AlphaFoldDB" id="A0A9P6M262"/>
<dbReference type="InterPro" id="IPR023577">
    <property type="entry name" value="CYTH_domain"/>
</dbReference>
<dbReference type="PANTHER" id="PTHR34948:SF2">
    <property type="entry name" value="TRIPHOSPHATE TUNNEL METALLOENZYME 3"/>
    <property type="match status" value="1"/>
</dbReference>
<evidence type="ECO:0000259" key="1">
    <source>
        <dbReference type="PROSITE" id="PS51707"/>
    </source>
</evidence>
<accession>A0A9P6M262</accession>
<reference evidence="2" key="1">
    <citation type="journal article" date="2020" name="Fungal Divers.">
        <title>Resolving the Mortierellaceae phylogeny through synthesis of multi-gene phylogenetics and phylogenomics.</title>
        <authorList>
            <person name="Vandepol N."/>
            <person name="Liber J."/>
            <person name="Desiro A."/>
            <person name="Na H."/>
            <person name="Kennedy M."/>
            <person name="Barry K."/>
            <person name="Grigoriev I.V."/>
            <person name="Miller A.N."/>
            <person name="O'Donnell K."/>
            <person name="Stajich J.E."/>
            <person name="Bonito G."/>
        </authorList>
    </citation>
    <scope>NUCLEOTIDE SEQUENCE</scope>
    <source>
        <strain evidence="2">MES-2147</strain>
    </source>
</reference>
<dbReference type="InterPro" id="IPR033469">
    <property type="entry name" value="CYTH-like_dom_sf"/>
</dbReference>
<dbReference type="EMBL" id="JAAAHW010006382">
    <property type="protein sequence ID" value="KAF9962360.1"/>
    <property type="molecule type" value="Genomic_DNA"/>
</dbReference>
<sequence>MEIEIKIRLPSEEDTTKLEQVFGGTPFVSENQDNFFFEGVHKELIKSQLVFRIRVIEMSGREPVAIAALKGNAVLIDGIAKVEEEEEVINIDIARRIIEDPNLIPQAAESHRLLKKIVERIPCNDGYIHLGRFKNVRHKYHWQDYVVEVDRTTYPHGTAYEVEIESTDPEKAKERL</sequence>
<name>A0A9P6M262_9FUNG</name>
<evidence type="ECO:0000313" key="2">
    <source>
        <dbReference type="EMBL" id="KAF9962360.1"/>
    </source>
</evidence>
<dbReference type="Gene3D" id="2.40.320.10">
    <property type="entry name" value="Hypothetical Protein Pfu-838710-001"/>
    <property type="match status" value="1"/>
</dbReference>
<dbReference type="PANTHER" id="PTHR34948">
    <property type="entry name" value="OS08G0299200 PROTEIN"/>
    <property type="match status" value="1"/>
</dbReference>
<dbReference type="SUPFAM" id="SSF55154">
    <property type="entry name" value="CYTH-like phosphatases"/>
    <property type="match status" value="1"/>
</dbReference>